<gene>
    <name evidence="1" type="ORF">SISSUDRAFT_1050107</name>
</gene>
<sequence>MELLATAFADPHGFLNLLLEHRILWGGHSLQGFVLWRTFTNFGPWIQNNRVTIELFCPLTEFQHVDAVLTSPEQGWERVKISYLTTHAVVKDEFYFISQGSCSTIWVYQKMIDGVRGNVVVADLGPCTSDLPFASFTRCCGMKVCRVTMPGAGALAFPGPDRLAHVQPHYLHNATGIENVEDLVDVEMKMEVGVIDISDGTITI</sequence>
<protein>
    <submittedName>
        <fullName evidence="1">Uncharacterized protein</fullName>
    </submittedName>
</protein>
<organism evidence="1 2">
    <name type="scientific">Sistotremastrum suecicum HHB10207 ss-3</name>
    <dbReference type="NCBI Taxonomy" id="1314776"/>
    <lineage>
        <taxon>Eukaryota</taxon>
        <taxon>Fungi</taxon>
        <taxon>Dikarya</taxon>
        <taxon>Basidiomycota</taxon>
        <taxon>Agaricomycotina</taxon>
        <taxon>Agaricomycetes</taxon>
        <taxon>Sistotremastrales</taxon>
        <taxon>Sistotremastraceae</taxon>
        <taxon>Sistotremastrum</taxon>
    </lineage>
</organism>
<dbReference type="EMBL" id="KV428112">
    <property type="protein sequence ID" value="KZT36259.1"/>
    <property type="molecule type" value="Genomic_DNA"/>
</dbReference>
<reference evidence="1 2" key="1">
    <citation type="journal article" date="2016" name="Mol. Biol. Evol.">
        <title>Comparative Genomics of Early-Diverging Mushroom-Forming Fungi Provides Insights into the Origins of Lignocellulose Decay Capabilities.</title>
        <authorList>
            <person name="Nagy L.G."/>
            <person name="Riley R."/>
            <person name="Tritt A."/>
            <person name="Adam C."/>
            <person name="Daum C."/>
            <person name="Floudas D."/>
            <person name="Sun H."/>
            <person name="Yadav J.S."/>
            <person name="Pangilinan J."/>
            <person name="Larsson K.H."/>
            <person name="Matsuura K."/>
            <person name="Barry K."/>
            <person name="Labutti K."/>
            <person name="Kuo R."/>
            <person name="Ohm R.A."/>
            <person name="Bhattacharya S.S."/>
            <person name="Shirouzu T."/>
            <person name="Yoshinaga Y."/>
            <person name="Martin F.M."/>
            <person name="Grigoriev I.V."/>
            <person name="Hibbett D.S."/>
        </authorList>
    </citation>
    <scope>NUCLEOTIDE SEQUENCE [LARGE SCALE GENOMIC DNA]</scope>
    <source>
        <strain evidence="1 2">HHB10207 ss-3</strain>
    </source>
</reference>
<evidence type="ECO:0000313" key="2">
    <source>
        <dbReference type="Proteomes" id="UP000076798"/>
    </source>
</evidence>
<evidence type="ECO:0000313" key="1">
    <source>
        <dbReference type="EMBL" id="KZT36259.1"/>
    </source>
</evidence>
<dbReference type="Proteomes" id="UP000076798">
    <property type="component" value="Unassembled WGS sequence"/>
</dbReference>
<accession>A0A166BDJ9</accession>
<name>A0A166BDJ9_9AGAM</name>
<proteinExistence type="predicted"/>
<keyword evidence="2" id="KW-1185">Reference proteome</keyword>
<dbReference type="AlphaFoldDB" id="A0A166BDJ9"/>